<sequence>MEASGRIYAGEKQLSKFSFLIIKEHGQSKYSRQTRNIAFVLLYRWGTEAETKNRGPVEGLPFPFSEGPATYELLTTRYCKGSALPTRMSSFLTLFGAQYVCTGLPAIEATFGTGNTGVKKHA</sequence>
<dbReference type="Proteomes" id="UP000050525">
    <property type="component" value="Unassembled WGS sequence"/>
</dbReference>
<name>A0A151LYS6_ALLMI</name>
<reference evidence="1 2" key="1">
    <citation type="journal article" date="2012" name="Genome Biol.">
        <title>Sequencing three crocodilian genomes to illuminate the evolution of archosaurs and amniotes.</title>
        <authorList>
            <person name="St John J.A."/>
            <person name="Braun E.L."/>
            <person name="Isberg S.R."/>
            <person name="Miles L.G."/>
            <person name="Chong A.Y."/>
            <person name="Gongora J."/>
            <person name="Dalzell P."/>
            <person name="Moran C."/>
            <person name="Bed'hom B."/>
            <person name="Abzhanov A."/>
            <person name="Burgess S.C."/>
            <person name="Cooksey A.M."/>
            <person name="Castoe T.A."/>
            <person name="Crawford N.G."/>
            <person name="Densmore L.D."/>
            <person name="Drew J.C."/>
            <person name="Edwards S.V."/>
            <person name="Faircloth B.C."/>
            <person name="Fujita M.K."/>
            <person name="Greenwold M.J."/>
            <person name="Hoffmann F.G."/>
            <person name="Howard J.M."/>
            <person name="Iguchi T."/>
            <person name="Janes D.E."/>
            <person name="Khan S.Y."/>
            <person name="Kohno S."/>
            <person name="de Koning A.J."/>
            <person name="Lance S.L."/>
            <person name="McCarthy F.M."/>
            <person name="McCormack J.E."/>
            <person name="Merchant M.E."/>
            <person name="Peterson D.G."/>
            <person name="Pollock D.D."/>
            <person name="Pourmand N."/>
            <person name="Raney B.J."/>
            <person name="Roessler K.A."/>
            <person name="Sanford J.R."/>
            <person name="Sawyer R.H."/>
            <person name="Schmidt C.J."/>
            <person name="Triplett E.W."/>
            <person name="Tuberville T.D."/>
            <person name="Venegas-Anaya M."/>
            <person name="Howard J.T."/>
            <person name="Jarvis E.D."/>
            <person name="Guillette L.J.Jr."/>
            <person name="Glenn T.C."/>
            <person name="Green R.E."/>
            <person name="Ray D.A."/>
        </authorList>
    </citation>
    <scope>NUCLEOTIDE SEQUENCE [LARGE SCALE GENOMIC DNA]</scope>
    <source>
        <strain evidence="1">KSC_2009_1</strain>
    </source>
</reference>
<gene>
    <name evidence="1" type="ORF">Y1Q_0020024</name>
</gene>
<protein>
    <submittedName>
        <fullName evidence="1">Uncharacterized protein</fullName>
    </submittedName>
</protein>
<evidence type="ECO:0000313" key="2">
    <source>
        <dbReference type="Proteomes" id="UP000050525"/>
    </source>
</evidence>
<evidence type="ECO:0000313" key="1">
    <source>
        <dbReference type="EMBL" id="KYO17401.1"/>
    </source>
</evidence>
<accession>A0A151LYS6</accession>
<proteinExistence type="predicted"/>
<dbReference type="AlphaFoldDB" id="A0A151LYS6"/>
<dbReference type="EMBL" id="AKHW03007000">
    <property type="protein sequence ID" value="KYO17401.1"/>
    <property type="molecule type" value="Genomic_DNA"/>
</dbReference>
<organism evidence="1 2">
    <name type="scientific">Alligator mississippiensis</name>
    <name type="common">American alligator</name>
    <dbReference type="NCBI Taxonomy" id="8496"/>
    <lineage>
        <taxon>Eukaryota</taxon>
        <taxon>Metazoa</taxon>
        <taxon>Chordata</taxon>
        <taxon>Craniata</taxon>
        <taxon>Vertebrata</taxon>
        <taxon>Euteleostomi</taxon>
        <taxon>Archelosauria</taxon>
        <taxon>Archosauria</taxon>
        <taxon>Crocodylia</taxon>
        <taxon>Alligatoridae</taxon>
        <taxon>Alligatorinae</taxon>
        <taxon>Alligator</taxon>
    </lineage>
</organism>
<keyword evidence="2" id="KW-1185">Reference proteome</keyword>
<comment type="caution">
    <text evidence="1">The sequence shown here is derived from an EMBL/GenBank/DDBJ whole genome shotgun (WGS) entry which is preliminary data.</text>
</comment>